<accession>A0A2Z2NTP4</accession>
<dbReference type="Proteomes" id="UP000250079">
    <property type="component" value="Chromosome"/>
</dbReference>
<dbReference type="KEGG" id="gai:IMCC3135_15120"/>
<organism evidence="2 3">
    <name type="scientific">Granulosicoccus antarcticus IMCC3135</name>
    <dbReference type="NCBI Taxonomy" id="1192854"/>
    <lineage>
        <taxon>Bacteria</taxon>
        <taxon>Pseudomonadati</taxon>
        <taxon>Pseudomonadota</taxon>
        <taxon>Gammaproteobacteria</taxon>
        <taxon>Chromatiales</taxon>
        <taxon>Granulosicoccaceae</taxon>
        <taxon>Granulosicoccus</taxon>
    </lineage>
</organism>
<gene>
    <name evidence="2" type="ORF">IMCC3135_15120</name>
</gene>
<dbReference type="PANTHER" id="PTHR36837:SF4">
    <property type="entry name" value="BLR0908 PROTEIN"/>
    <property type="match status" value="1"/>
</dbReference>
<reference evidence="2 3" key="1">
    <citation type="submission" date="2016-12" db="EMBL/GenBank/DDBJ databases">
        <authorList>
            <person name="Song W.-J."/>
            <person name="Kurnit D.M."/>
        </authorList>
    </citation>
    <scope>NUCLEOTIDE SEQUENCE [LARGE SCALE GENOMIC DNA]</scope>
    <source>
        <strain evidence="2 3">IMCC3135</strain>
    </source>
</reference>
<dbReference type="InterPro" id="IPR010915">
    <property type="entry name" value="PHB_depoly_PhaZ"/>
</dbReference>
<dbReference type="PANTHER" id="PTHR36837">
    <property type="entry name" value="POLY(3-HYDROXYALKANOATE) POLYMERASE SUBUNIT PHAC"/>
    <property type="match status" value="1"/>
</dbReference>
<dbReference type="SUPFAM" id="SSF53474">
    <property type="entry name" value="alpha/beta-Hydrolases"/>
    <property type="match status" value="1"/>
</dbReference>
<protein>
    <recommendedName>
        <fullName evidence="1">PHB de-polymerase C-terminal domain-containing protein</fullName>
    </recommendedName>
</protein>
<name>A0A2Z2NTP4_9GAMM</name>
<dbReference type="InterPro" id="IPR051321">
    <property type="entry name" value="PHA/PHB_synthase"/>
</dbReference>
<dbReference type="OrthoDB" id="9800634at2"/>
<dbReference type="InterPro" id="IPR009656">
    <property type="entry name" value="PHB_depo_C"/>
</dbReference>
<evidence type="ECO:0000313" key="3">
    <source>
        <dbReference type="Proteomes" id="UP000250079"/>
    </source>
</evidence>
<dbReference type="EMBL" id="CP018632">
    <property type="protein sequence ID" value="ASJ73108.1"/>
    <property type="molecule type" value="Genomic_DNA"/>
</dbReference>
<proteinExistence type="predicted"/>
<dbReference type="PIRSF" id="PIRSF020818">
    <property type="entry name" value="PHB_depoly_PhaZ"/>
    <property type="match status" value="1"/>
</dbReference>
<evidence type="ECO:0000313" key="2">
    <source>
        <dbReference type="EMBL" id="ASJ73108.1"/>
    </source>
</evidence>
<keyword evidence="3" id="KW-1185">Reference proteome</keyword>
<sequence length="426" mass="48588">MKYQTYEFARSALMPLRMQSKWMRQMLDTPFNPWPENYSKKWIRASSTMFENMTRRYGKPEWEIDSTTIEGLEVPITPVVAMNRTWCDLLHFDRDEKTCGKRDDPKVLLVAPMSGHYATLLRGTVKAMLPDHCLYITDWRDAREVPVAEGEFNLDDFVTEIIECVRFIGKDVHVIAVCQPAVAAVAATAVMAAMDDDCTPASLTLMGGPLDTRRSPTAVNDFAKSKPLSWFKRTVVQSVPWPNAGCMRQVYPGFIQLSGFMHMNLERHIEAHKTVFNDLVKGDCDSVDQHNRFYDEYLAVMDLPAEFYLDTVEKVFLDHALPNGTYTYKGEVIDLNAIKDTALMTVEGENDDICGLGQTEAAHDICPNVPDEKRWHYVQPGVGHYGVFNGTRWRTEIQPRIREMIRTVRHQRKTAVKKPVKAVNAA</sequence>
<evidence type="ECO:0000259" key="1">
    <source>
        <dbReference type="Pfam" id="PF06850"/>
    </source>
</evidence>
<dbReference type="NCBIfam" id="TIGR01849">
    <property type="entry name" value="PHB_depoly_PhaZ"/>
    <property type="match status" value="1"/>
</dbReference>
<dbReference type="InterPro" id="IPR029058">
    <property type="entry name" value="AB_hydrolase_fold"/>
</dbReference>
<dbReference type="Pfam" id="PF06850">
    <property type="entry name" value="PHB_depo_C"/>
    <property type="match status" value="1"/>
</dbReference>
<feature type="domain" description="PHB de-polymerase C-terminal" evidence="1">
    <location>
        <begin position="207"/>
        <end position="407"/>
    </location>
</feature>
<dbReference type="AlphaFoldDB" id="A0A2Z2NTP4"/>
<dbReference type="RefSeq" id="WP_088918352.1">
    <property type="nucleotide sequence ID" value="NZ_CP018632.1"/>
</dbReference>